<evidence type="ECO:0000256" key="1">
    <source>
        <dbReference type="SAM" id="MobiDB-lite"/>
    </source>
</evidence>
<reference evidence="2 3" key="1">
    <citation type="journal article" date="2018" name="Nat. Genet.">
        <title>The Rosa genome provides new insights in the design of modern roses.</title>
        <authorList>
            <person name="Bendahmane M."/>
        </authorList>
    </citation>
    <scope>NUCLEOTIDE SEQUENCE [LARGE SCALE GENOMIC DNA]</scope>
    <source>
        <strain evidence="3">cv. Old Blush</strain>
    </source>
</reference>
<dbReference type="AlphaFoldDB" id="A0A2P6RFN3"/>
<feature type="compositionally biased region" description="Low complexity" evidence="1">
    <location>
        <begin position="70"/>
        <end position="80"/>
    </location>
</feature>
<keyword evidence="3" id="KW-1185">Reference proteome</keyword>
<feature type="region of interest" description="Disordered" evidence="1">
    <location>
        <begin position="59"/>
        <end position="153"/>
    </location>
</feature>
<proteinExistence type="predicted"/>
<evidence type="ECO:0000313" key="3">
    <source>
        <dbReference type="Proteomes" id="UP000238479"/>
    </source>
</evidence>
<dbReference type="EMBL" id="PDCK01000041">
    <property type="protein sequence ID" value="PRQ45251.1"/>
    <property type="molecule type" value="Genomic_DNA"/>
</dbReference>
<organism evidence="2 3">
    <name type="scientific">Rosa chinensis</name>
    <name type="common">China rose</name>
    <dbReference type="NCBI Taxonomy" id="74649"/>
    <lineage>
        <taxon>Eukaryota</taxon>
        <taxon>Viridiplantae</taxon>
        <taxon>Streptophyta</taxon>
        <taxon>Embryophyta</taxon>
        <taxon>Tracheophyta</taxon>
        <taxon>Spermatophyta</taxon>
        <taxon>Magnoliopsida</taxon>
        <taxon>eudicotyledons</taxon>
        <taxon>Gunneridae</taxon>
        <taxon>Pentapetalae</taxon>
        <taxon>rosids</taxon>
        <taxon>fabids</taxon>
        <taxon>Rosales</taxon>
        <taxon>Rosaceae</taxon>
        <taxon>Rosoideae</taxon>
        <taxon>Rosoideae incertae sedis</taxon>
        <taxon>Rosa</taxon>
    </lineage>
</organism>
<dbReference type="Gramene" id="PRQ45251">
    <property type="protein sequence ID" value="PRQ45251"/>
    <property type="gene ID" value="RchiOBHm_Chr3g0488121"/>
</dbReference>
<comment type="caution">
    <text evidence="2">The sequence shown here is derived from an EMBL/GenBank/DDBJ whole genome shotgun (WGS) entry which is preliminary data.</text>
</comment>
<feature type="compositionally biased region" description="Basic and acidic residues" evidence="1">
    <location>
        <begin position="88"/>
        <end position="128"/>
    </location>
</feature>
<sequence length="214" mass="23100">MSRQNFNRPGRPKYISSQPITQSLYNPSLTPLPNSVYPNSLSELILILDQEMEEKSKLEVTLIGEADPDASASSSSSSSAEQVAAMLHESESESEKKIESDDSEMVKKTESASSESEKGDIVETEASKVKTAVLGPPGPKFSEPAIRASPRRSTSSRLRLKLMALRARSGLLCLVVLVPKSHRQVKEVLKITSSAGKEAGDIAIGCSFYLSSLS</sequence>
<protein>
    <submittedName>
        <fullName evidence="2">Uncharacterized protein</fullName>
    </submittedName>
</protein>
<name>A0A2P6RFN3_ROSCH</name>
<gene>
    <name evidence="2" type="ORF">RchiOBHm_Chr3g0488121</name>
</gene>
<evidence type="ECO:0000313" key="2">
    <source>
        <dbReference type="EMBL" id="PRQ45251.1"/>
    </source>
</evidence>
<dbReference type="Proteomes" id="UP000238479">
    <property type="component" value="Chromosome 3"/>
</dbReference>
<accession>A0A2P6RFN3</accession>